<dbReference type="AlphaFoldDB" id="R7ZQG1"/>
<accession>R7ZQG1</accession>
<dbReference type="PANTHER" id="PTHR42939:SF1">
    <property type="entry name" value="ABC TRANSPORTER ATP-BINDING PROTEIN ALBC-RELATED"/>
    <property type="match status" value="1"/>
</dbReference>
<keyword evidence="6" id="KW-1185">Reference proteome</keyword>
<dbReference type="SUPFAM" id="SSF52540">
    <property type="entry name" value="P-loop containing nucleoside triphosphate hydrolases"/>
    <property type="match status" value="1"/>
</dbReference>
<evidence type="ECO:0000256" key="2">
    <source>
        <dbReference type="ARBA" id="ARBA00022741"/>
    </source>
</evidence>
<organism evidence="5 6">
    <name type="scientific">Lunatimonas lonarensis</name>
    <dbReference type="NCBI Taxonomy" id="1232681"/>
    <lineage>
        <taxon>Bacteria</taxon>
        <taxon>Pseudomonadati</taxon>
        <taxon>Bacteroidota</taxon>
        <taxon>Cytophagia</taxon>
        <taxon>Cytophagales</taxon>
        <taxon>Cyclobacteriaceae</taxon>
    </lineage>
</organism>
<dbReference type="Pfam" id="PF00005">
    <property type="entry name" value="ABC_tran"/>
    <property type="match status" value="1"/>
</dbReference>
<dbReference type="InterPro" id="IPR051782">
    <property type="entry name" value="ABC_Transporter_VariousFunc"/>
</dbReference>
<dbReference type="GO" id="GO:0005524">
    <property type="term" value="F:ATP binding"/>
    <property type="evidence" value="ECO:0007669"/>
    <property type="project" value="UniProtKB-KW"/>
</dbReference>
<dbReference type="EMBL" id="AQHR01000088">
    <property type="protein sequence ID" value="EON76249.1"/>
    <property type="molecule type" value="Genomic_DNA"/>
</dbReference>
<reference evidence="5 6" key="1">
    <citation type="submission" date="2013-02" db="EMBL/GenBank/DDBJ databases">
        <title>A novel strain isolated from Lonar lake, Maharashtra, India.</title>
        <authorList>
            <person name="Singh A."/>
        </authorList>
    </citation>
    <scope>NUCLEOTIDE SEQUENCE [LARGE SCALE GENOMIC DNA]</scope>
    <source>
        <strain evidence="5 6">AK24</strain>
    </source>
</reference>
<protein>
    <submittedName>
        <fullName evidence="5">ABC transporter, ATP-binding protein</fullName>
    </submittedName>
</protein>
<dbReference type="InterPro" id="IPR003439">
    <property type="entry name" value="ABC_transporter-like_ATP-bd"/>
</dbReference>
<dbReference type="InterPro" id="IPR027417">
    <property type="entry name" value="P-loop_NTPase"/>
</dbReference>
<feature type="domain" description="ABC transporter" evidence="4">
    <location>
        <begin position="45"/>
        <end position="94"/>
    </location>
</feature>
<name>R7ZQG1_9BACT</name>
<comment type="caution">
    <text evidence="5">The sequence shown here is derived from an EMBL/GenBank/DDBJ whole genome shotgun (WGS) entry which is preliminary data.</text>
</comment>
<sequence>MEIPSSEIYRQLALSAPYLELPEEFTLIEFLRFHFRFKSLKNGISIEDAVQYMYLEKSTEKTIQHFSSGMKQRLKLGMCFFSACPLLLLDEPTSNLDERGVQWFQGLVADFGNDKSIIVGSNDPREYQFCTEKVAIENFK</sequence>
<evidence type="ECO:0000256" key="1">
    <source>
        <dbReference type="ARBA" id="ARBA00022448"/>
    </source>
</evidence>
<evidence type="ECO:0000313" key="6">
    <source>
        <dbReference type="Proteomes" id="UP000013909"/>
    </source>
</evidence>
<keyword evidence="3 5" id="KW-0067">ATP-binding</keyword>
<dbReference type="GO" id="GO:0016887">
    <property type="term" value="F:ATP hydrolysis activity"/>
    <property type="evidence" value="ECO:0007669"/>
    <property type="project" value="InterPro"/>
</dbReference>
<keyword evidence="1" id="KW-0813">Transport</keyword>
<evidence type="ECO:0000259" key="4">
    <source>
        <dbReference type="Pfam" id="PF00005"/>
    </source>
</evidence>
<gene>
    <name evidence="5" type="ORF">ADIS_3377</name>
</gene>
<dbReference type="Gene3D" id="3.40.50.300">
    <property type="entry name" value="P-loop containing nucleotide triphosphate hydrolases"/>
    <property type="match status" value="1"/>
</dbReference>
<dbReference type="PATRIC" id="fig|1288963.3.peg.3369"/>
<proteinExistence type="predicted"/>
<dbReference type="PANTHER" id="PTHR42939">
    <property type="entry name" value="ABC TRANSPORTER ATP-BINDING PROTEIN ALBC-RELATED"/>
    <property type="match status" value="1"/>
</dbReference>
<keyword evidence="2" id="KW-0547">Nucleotide-binding</keyword>
<dbReference type="Proteomes" id="UP000013909">
    <property type="component" value="Unassembled WGS sequence"/>
</dbReference>
<evidence type="ECO:0000256" key="3">
    <source>
        <dbReference type="ARBA" id="ARBA00022840"/>
    </source>
</evidence>
<evidence type="ECO:0000313" key="5">
    <source>
        <dbReference type="EMBL" id="EON76249.1"/>
    </source>
</evidence>
<dbReference type="STRING" id="1232681.ADIS_3377"/>